<dbReference type="Pfam" id="PF13193">
    <property type="entry name" value="AMP-binding_C"/>
    <property type="match status" value="1"/>
</dbReference>
<evidence type="ECO:0000259" key="16">
    <source>
        <dbReference type="Pfam" id="PF13193"/>
    </source>
</evidence>
<evidence type="ECO:0000256" key="9">
    <source>
        <dbReference type="ARBA" id="ARBA00022842"/>
    </source>
</evidence>
<evidence type="ECO:0000256" key="11">
    <source>
        <dbReference type="ARBA" id="ARBA00023136"/>
    </source>
</evidence>
<evidence type="ECO:0000256" key="2">
    <source>
        <dbReference type="ARBA" id="ARBA00004170"/>
    </source>
</evidence>
<evidence type="ECO:0000256" key="12">
    <source>
        <dbReference type="ARBA" id="ARBA00026121"/>
    </source>
</evidence>
<evidence type="ECO:0000256" key="10">
    <source>
        <dbReference type="ARBA" id="ARBA00023098"/>
    </source>
</evidence>
<evidence type="ECO:0000256" key="8">
    <source>
        <dbReference type="ARBA" id="ARBA00022840"/>
    </source>
</evidence>
<dbReference type="EC" id="6.2.1.3" evidence="12"/>
<organism evidence="17 18">
    <name type="scientific">Candidatus Accumulibacter affinis</name>
    <dbReference type="NCBI Taxonomy" id="2954384"/>
    <lineage>
        <taxon>Bacteria</taxon>
        <taxon>Pseudomonadati</taxon>
        <taxon>Pseudomonadota</taxon>
        <taxon>Betaproteobacteria</taxon>
        <taxon>Candidatus Accumulibacter</taxon>
    </lineage>
</organism>
<dbReference type="Gene3D" id="2.30.38.10">
    <property type="entry name" value="Luciferase, Domain 3"/>
    <property type="match status" value="1"/>
</dbReference>
<keyword evidence="5" id="KW-0436">Ligase</keyword>
<evidence type="ECO:0000313" key="17">
    <source>
        <dbReference type="EMBL" id="MBK7956438.1"/>
    </source>
</evidence>
<dbReference type="InterPro" id="IPR050237">
    <property type="entry name" value="ATP-dep_AMP-bd_enzyme"/>
</dbReference>
<dbReference type="PANTHER" id="PTHR43767">
    <property type="entry name" value="LONG-CHAIN-FATTY-ACID--COA LIGASE"/>
    <property type="match status" value="1"/>
</dbReference>
<keyword evidence="11" id="KW-0472">Membrane</keyword>
<evidence type="ECO:0000256" key="1">
    <source>
        <dbReference type="ARBA" id="ARBA00001946"/>
    </source>
</evidence>
<evidence type="ECO:0000256" key="7">
    <source>
        <dbReference type="ARBA" id="ARBA00022832"/>
    </source>
</evidence>
<accession>A0A935TB87</accession>
<feature type="domain" description="AMP-binding enzyme C-terminal" evidence="16">
    <location>
        <begin position="475"/>
        <end position="549"/>
    </location>
</feature>
<dbReference type="InterPro" id="IPR000873">
    <property type="entry name" value="AMP-dep_synth/lig_dom"/>
</dbReference>
<dbReference type="InterPro" id="IPR045851">
    <property type="entry name" value="AMP-bd_C_sf"/>
</dbReference>
<proteinExistence type="inferred from homology"/>
<evidence type="ECO:0000313" key="18">
    <source>
        <dbReference type="Proteomes" id="UP000706151"/>
    </source>
</evidence>
<evidence type="ECO:0000256" key="13">
    <source>
        <dbReference type="ARBA" id="ARBA00039545"/>
    </source>
</evidence>
<dbReference type="CDD" id="cd05936">
    <property type="entry name" value="FC-FACS_FadD_like"/>
    <property type="match status" value="1"/>
</dbReference>
<dbReference type="InterPro" id="IPR020845">
    <property type="entry name" value="AMP-binding_CS"/>
</dbReference>
<comment type="pathway">
    <text evidence="3">Lipid metabolism; fatty acid beta-oxidation.</text>
</comment>
<dbReference type="AlphaFoldDB" id="A0A935TB87"/>
<keyword evidence="8" id="KW-0067">ATP-binding</keyword>
<dbReference type="GO" id="GO:0005524">
    <property type="term" value="F:ATP binding"/>
    <property type="evidence" value="ECO:0007669"/>
    <property type="project" value="UniProtKB-KW"/>
</dbReference>
<evidence type="ECO:0000256" key="6">
    <source>
        <dbReference type="ARBA" id="ARBA00022741"/>
    </source>
</evidence>
<gene>
    <name evidence="17" type="ORF">IPK02_22205</name>
</gene>
<comment type="cofactor">
    <cofactor evidence="1">
        <name>Mg(2+)</name>
        <dbReference type="ChEBI" id="CHEBI:18420"/>
    </cofactor>
</comment>
<protein>
    <recommendedName>
        <fullName evidence="13">Long-chain-fatty-acid--CoA ligase</fullName>
        <ecNumber evidence="12">6.2.1.3</ecNumber>
    </recommendedName>
    <alternativeName>
        <fullName evidence="14">Long-chain acyl-CoA synthetase</fullName>
    </alternativeName>
</protein>
<dbReference type="Gene3D" id="3.40.50.980">
    <property type="match status" value="2"/>
</dbReference>
<comment type="caution">
    <text evidence="17">The sequence shown here is derived from an EMBL/GenBank/DDBJ whole genome shotgun (WGS) entry which is preliminary data.</text>
</comment>
<reference evidence="17 18" key="1">
    <citation type="submission" date="2020-10" db="EMBL/GenBank/DDBJ databases">
        <title>Connecting structure to function with the recovery of over 1000 high-quality activated sludge metagenome-assembled genomes encoding full-length rRNA genes using long-read sequencing.</title>
        <authorList>
            <person name="Singleton C.M."/>
            <person name="Petriglieri F."/>
            <person name="Kristensen J.M."/>
            <person name="Kirkegaard R.H."/>
            <person name="Michaelsen T.Y."/>
            <person name="Andersen M.H."/>
            <person name="Karst S.M."/>
            <person name="Dueholm M.S."/>
            <person name="Nielsen P.H."/>
            <person name="Albertsen M."/>
        </authorList>
    </citation>
    <scope>NUCLEOTIDE SEQUENCE [LARGE SCALE GENOMIC DNA]</scope>
    <source>
        <strain evidence="17">Fred_18-Q3-R57-64_BAT3C.720</strain>
    </source>
</reference>
<dbReference type="SUPFAM" id="SSF56801">
    <property type="entry name" value="Acetyl-CoA synthetase-like"/>
    <property type="match status" value="1"/>
</dbReference>
<feature type="domain" description="AMP-dependent synthetase/ligase" evidence="15">
    <location>
        <begin position="34"/>
        <end position="425"/>
    </location>
</feature>
<dbReference type="PANTHER" id="PTHR43767:SF8">
    <property type="entry name" value="LONG-CHAIN-FATTY-ACID--COA LIGASE"/>
    <property type="match status" value="1"/>
</dbReference>
<keyword evidence="6" id="KW-0547">Nucleotide-binding</keyword>
<dbReference type="EMBL" id="JADJOT010000012">
    <property type="protein sequence ID" value="MBK7956438.1"/>
    <property type="molecule type" value="Genomic_DNA"/>
</dbReference>
<dbReference type="FunFam" id="3.30.300.30:FF:000006">
    <property type="entry name" value="Long-chain-fatty-acid--CoA ligase FadD"/>
    <property type="match status" value="1"/>
</dbReference>
<name>A0A935TB87_9PROT</name>
<comment type="subcellular location">
    <subcellularLocation>
        <location evidence="2">Membrane</location>
        <topology evidence="2">Peripheral membrane protein</topology>
    </subcellularLocation>
</comment>
<keyword evidence="9" id="KW-0460">Magnesium</keyword>
<dbReference type="GO" id="GO:0016020">
    <property type="term" value="C:membrane"/>
    <property type="evidence" value="ECO:0007669"/>
    <property type="project" value="UniProtKB-SubCell"/>
</dbReference>
<dbReference type="FunFam" id="3.40.50.12780:FF:000003">
    <property type="entry name" value="Long-chain-fatty-acid--CoA ligase FadD"/>
    <property type="match status" value="1"/>
</dbReference>
<evidence type="ECO:0000256" key="4">
    <source>
        <dbReference type="ARBA" id="ARBA00006432"/>
    </source>
</evidence>
<sequence>MNRIWLKNYPSGIPADIDPDQFRSIPDLLESLFSKFADRPAYHNLGCSIDYSHLERLSRAFAAFLQDLPGMARGDRVAIMAPNLLQYPVALFGILRAGMTVVNVNPLYTPRELEHQLKDSGAKAIVIVENFAAALQQVLSRTSVEHVISTQVGDLLPIPNRWLVNFVIKRVKKMVPDWHIDGAVSFREALQRGMATSLKPVELQREDIAFLQYTGGTTGVAKGAMLTHRNILANLEQTGVWISGSFQEGAEIIIAPLPMYHIFCLTSTLSFMKWGSLIVLISNPRDLPALVKELGRWKFTAMTGVNTLFNGLLNTPGFDQLDFSALKVVVGGGAAVQKPVAERWQQVTGSCLTEAYGLTETSPGVCALPLGSPWDGSIGLPVSSTEVSIRNEDFQELPVWTGEGDIEKCTGEICIRGPQVMKGYWNNPVETARVLQDGWLKTGDIGHLDSEGRVTMTDRKKDMILVSGFNVYPNEVESVVAAHPGVLECAVVGVPDEKSGEAVKVVVVRKDPQLTKESVIEHCRGQLTGYKLPRHVEFRDALIKTPIGKVLRRELRDAPKE</sequence>
<dbReference type="Pfam" id="PF00501">
    <property type="entry name" value="AMP-binding"/>
    <property type="match status" value="1"/>
</dbReference>
<dbReference type="PROSITE" id="PS00455">
    <property type="entry name" value="AMP_BINDING"/>
    <property type="match status" value="1"/>
</dbReference>
<dbReference type="Proteomes" id="UP000706151">
    <property type="component" value="Unassembled WGS sequence"/>
</dbReference>
<evidence type="ECO:0000256" key="5">
    <source>
        <dbReference type="ARBA" id="ARBA00022598"/>
    </source>
</evidence>
<dbReference type="GO" id="GO:0004467">
    <property type="term" value="F:long-chain fatty acid-CoA ligase activity"/>
    <property type="evidence" value="ECO:0007669"/>
    <property type="project" value="UniProtKB-EC"/>
</dbReference>
<dbReference type="Gene3D" id="3.30.300.30">
    <property type="match status" value="1"/>
</dbReference>
<comment type="similarity">
    <text evidence="4">Belongs to the ATP-dependent AMP-binding enzyme family.</text>
</comment>
<evidence type="ECO:0000256" key="14">
    <source>
        <dbReference type="ARBA" id="ARBA00042773"/>
    </source>
</evidence>
<evidence type="ECO:0000259" key="15">
    <source>
        <dbReference type="Pfam" id="PF00501"/>
    </source>
</evidence>
<evidence type="ECO:0000256" key="3">
    <source>
        <dbReference type="ARBA" id="ARBA00005005"/>
    </source>
</evidence>
<keyword evidence="7" id="KW-0276">Fatty acid metabolism</keyword>
<dbReference type="InterPro" id="IPR025110">
    <property type="entry name" value="AMP-bd_C"/>
</dbReference>
<keyword evidence="10" id="KW-0443">Lipid metabolism</keyword>